<name>A0A6P3WW05_DINQU</name>
<evidence type="ECO:0000313" key="2">
    <source>
        <dbReference type="Proteomes" id="UP000515204"/>
    </source>
</evidence>
<dbReference type="GO" id="GO:0005615">
    <property type="term" value="C:extracellular space"/>
    <property type="evidence" value="ECO:0007669"/>
    <property type="project" value="TreeGrafter"/>
</dbReference>
<dbReference type="Gene3D" id="3.15.10.30">
    <property type="entry name" value="Haemolymph juvenile hormone binding protein"/>
    <property type="match status" value="2"/>
</dbReference>
<organism evidence="2 3">
    <name type="scientific">Dinoponera quadriceps</name>
    <name type="common">South American ant</name>
    <dbReference type="NCBI Taxonomy" id="609295"/>
    <lineage>
        <taxon>Eukaryota</taxon>
        <taxon>Metazoa</taxon>
        <taxon>Ecdysozoa</taxon>
        <taxon>Arthropoda</taxon>
        <taxon>Hexapoda</taxon>
        <taxon>Insecta</taxon>
        <taxon>Pterygota</taxon>
        <taxon>Neoptera</taxon>
        <taxon>Endopterygota</taxon>
        <taxon>Hymenoptera</taxon>
        <taxon>Apocrita</taxon>
        <taxon>Aculeata</taxon>
        <taxon>Formicoidea</taxon>
        <taxon>Formicidae</taxon>
        <taxon>Ponerinae</taxon>
        <taxon>Ponerini</taxon>
        <taxon>Dinoponera</taxon>
    </lineage>
</organism>
<dbReference type="PANTHER" id="PTHR11008:SF41">
    <property type="entry name" value="RE70318P"/>
    <property type="match status" value="1"/>
</dbReference>
<dbReference type="SMART" id="SM00700">
    <property type="entry name" value="JHBP"/>
    <property type="match status" value="1"/>
</dbReference>
<proteinExistence type="predicted"/>
<dbReference type="Pfam" id="PF06585">
    <property type="entry name" value="JHBP"/>
    <property type="match status" value="2"/>
</dbReference>
<dbReference type="InterPro" id="IPR038606">
    <property type="entry name" value="To_sf"/>
</dbReference>
<dbReference type="RefSeq" id="XP_014470276.1">
    <property type="nucleotide sequence ID" value="XM_014614790.1"/>
</dbReference>
<gene>
    <name evidence="3" type="primary">LOC106742127</name>
</gene>
<dbReference type="AlphaFoldDB" id="A0A6P3WW05"/>
<keyword evidence="1" id="KW-0732">Signal</keyword>
<evidence type="ECO:0000313" key="3">
    <source>
        <dbReference type="RefSeq" id="XP_014470276.1"/>
    </source>
</evidence>
<dbReference type="PANTHER" id="PTHR11008">
    <property type="entry name" value="PROTEIN TAKEOUT-LIKE PROTEIN"/>
    <property type="match status" value="1"/>
</dbReference>
<dbReference type="InterPro" id="IPR010562">
    <property type="entry name" value="Haemolymph_juvenile_hormone-bd"/>
</dbReference>
<reference evidence="3" key="1">
    <citation type="submission" date="2025-08" db="UniProtKB">
        <authorList>
            <consortium name="RefSeq"/>
        </authorList>
    </citation>
    <scope>IDENTIFICATION</scope>
</reference>
<protein>
    <submittedName>
        <fullName evidence="3">Uncharacterized protein LOC106742127</fullName>
    </submittedName>
</protein>
<keyword evidence="2" id="KW-1185">Reference proteome</keyword>
<accession>A0A6P3WW05</accession>
<dbReference type="GeneID" id="106742127"/>
<sequence length="474" mass="55439">MRGILSFLVVTSGLVAVESFNNDPNVEIYDITMLRTIIHLKETLKHLHICSRREEVMELCVKRSIESIKPHLMTGVPDLNIPSFDPYVIKGYDLIVRQIIYNNVTMRIAHMEIYGLTDFVAYDIEISADMSHIKFKLFFPSMKFITVCDMNNLYKRRTKRFEYVRWMLKEIWSNITITGEYYEDYSKEKYFQVKAVIVRLTILGGKACAGDENNKDIYINMINDQLHSNWDELVAKLEIITQISASIKYLHRCSRDKQIKDLCMKRSIESIKFHLATGIPHLNIPSFEPYIVDSYQFSVKGIFNSLVNITHMKVYNLINYEIFNIQIPSHMSQIKFDAYFFNSPIYLSMICDVNATLFGTNISRTGYVMNWKFERTKATITINGEFYNKYNEEYFQVNNVLTTVRIAKAKTYMGHVDNNYDLTSFLHTYANAEWDQTKMDQIQLVLEVAVSNVIKTITNKIYSFYPMKILMPPS</sequence>
<evidence type="ECO:0000256" key="1">
    <source>
        <dbReference type="SAM" id="SignalP"/>
    </source>
</evidence>
<feature type="chain" id="PRO_5027833639" evidence="1">
    <location>
        <begin position="20"/>
        <end position="474"/>
    </location>
</feature>
<dbReference type="OrthoDB" id="8174700at2759"/>
<dbReference type="KEGG" id="dqu:106742127"/>
<feature type="signal peptide" evidence="1">
    <location>
        <begin position="1"/>
        <end position="19"/>
    </location>
</feature>
<dbReference type="Proteomes" id="UP000515204">
    <property type="component" value="Unplaced"/>
</dbReference>